<protein>
    <submittedName>
        <fullName evidence="2">Uncharacterized protein</fullName>
    </submittedName>
</protein>
<accession>C5LFZ0</accession>
<dbReference type="GeneID" id="9036930"/>
<dbReference type="Pfam" id="PF00450">
    <property type="entry name" value="Peptidase_S10"/>
    <property type="match status" value="1"/>
</dbReference>
<keyword evidence="3" id="KW-1185">Reference proteome</keyword>
<name>C5LFZ0_PERM5</name>
<feature type="non-terminal residue" evidence="2">
    <location>
        <position position="1"/>
    </location>
</feature>
<dbReference type="SUPFAM" id="SSF53474">
    <property type="entry name" value="alpha/beta-Hydrolases"/>
    <property type="match status" value="1"/>
</dbReference>
<sequence>RNFTVAFLKKFPQYNHRVHLFGSSEAGPVIPEVAKLIYEYNAGKSRRKQIDFKGVALVNALLSMRL</sequence>
<dbReference type="EMBL" id="GG681703">
    <property type="protein sequence ID" value="EER04353.1"/>
    <property type="molecule type" value="Genomic_DNA"/>
</dbReference>
<dbReference type="OrthoDB" id="438038at2759"/>
<dbReference type="Proteomes" id="UP000007800">
    <property type="component" value="Unassembled WGS sequence"/>
</dbReference>
<dbReference type="RefSeq" id="XP_002772537.1">
    <property type="nucleotide sequence ID" value="XM_002772491.1"/>
</dbReference>
<gene>
    <name evidence="2" type="ORF">Pmar_PMAR002507</name>
</gene>
<feature type="non-terminal residue" evidence="2">
    <location>
        <position position="66"/>
    </location>
</feature>
<organism evidence="3">
    <name type="scientific">Perkinsus marinus (strain ATCC 50983 / TXsc)</name>
    <dbReference type="NCBI Taxonomy" id="423536"/>
    <lineage>
        <taxon>Eukaryota</taxon>
        <taxon>Sar</taxon>
        <taxon>Alveolata</taxon>
        <taxon>Perkinsozoa</taxon>
        <taxon>Perkinsea</taxon>
        <taxon>Perkinsida</taxon>
        <taxon>Perkinsidae</taxon>
        <taxon>Perkinsus</taxon>
    </lineage>
</organism>
<dbReference type="InParanoid" id="C5LFZ0"/>
<dbReference type="AlphaFoldDB" id="C5LFZ0"/>
<reference evidence="2 3" key="1">
    <citation type="submission" date="2008-07" db="EMBL/GenBank/DDBJ databases">
        <authorList>
            <person name="El-Sayed N."/>
            <person name="Caler E."/>
            <person name="Inman J."/>
            <person name="Amedeo P."/>
            <person name="Hass B."/>
            <person name="Wortman J."/>
        </authorList>
    </citation>
    <scope>NUCLEOTIDE SEQUENCE [LARGE SCALE GENOMIC DNA]</scope>
    <source>
        <strain evidence="3">ATCC 50983 / TXsc</strain>
    </source>
</reference>
<dbReference type="InterPro" id="IPR029058">
    <property type="entry name" value="AB_hydrolase_fold"/>
</dbReference>
<evidence type="ECO:0000313" key="3">
    <source>
        <dbReference type="Proteomes" id="UP000007800"/>
    </source>
</evidence>
<dbReference type="Gene3D" id="3.40.50.1820">
    <property type="entry name" value="alpha/beta hydrolase"/>
    <property type="match status" value="1"/>
</dbReference>
<proteinExistence type="inferred from homology"/>
<dbReference type="InterPro" id="IPR001563">
    <property type="entry name" value="Peptidase_S10"/>
</dbReference>
<dbReference type="GO" id="GO:0004185">
    <property type="term" value="F:serine-type carboxypeptidase activity"/>
    <property type="evidence" value="ECO:0007669"/>
    <property type="project" value="InterPro"/>
</dbReference>
<comment type="similarity">
    <text evidence="1">Belongs to the peptidase S10 family.</text>
</comment>
<dbReference type="GO" id="GO:0006508">
    <property type="term" value="P:proteolysis"/>
    <property type="evidence" value="ECO:0007669"/>
    <property type="project" value="InterPro"/>
</dbReference>
<evidence type="ECO:0000256" key="1">
    <source>
        <dbReference type="ARBA" id="ARBA00009431"/>
    </source>
</evidence>
<evidence type="ECO:0000313" key="2">
    <source>
        <dbReference type="EMBL" id="EER04353.1"/>
    </source>
</evidence>